<evidence type="ECO:0000313" key="3">
    <source>
        <dbReference type="Proteomes" id="UP000620559"/>
    </source>
</evidence>
<dbReference type="RefSeq" id="WP_193917857.1">
    <property type="nucleotide sequence ID" value="NZ_JADEWL010000011.1"/>
</dbReference>
<dbReference type="AlphaFoldDB" id="A0A8J7FDB9"/>
<accession>A0A8J7FDB9</accession>
<evidence type="ECO:0000256" key="1">
    <source>
        <dbReference type="SAM" id="Phobius"/>
    </source>
</evidence>
<gene>
    <name evidence="2" type="ORF">IQ247_05500</name>
</gene>
<keyword evidence="1" id="KW-0472">Membrane</keyword>
<name>A0A8J7FDB9_9CYAN</name>
<sequence length="82" mass="9257">MVIGNGYFEPGCRKDVRFFWVTPTKSVPELVSIVGLLIVGTFAANFVAKRILLLFHQSSLEDFRYQTGNFIPRQISQVTSCT</sequence>
<organism evidence="2 3">
    <name type="scientific">Plectonema cf. radiosum LEGE 06105</name>
    <dbReference type="NCBI Taxonomy" id="945769"/>
    <lineage>
        <taxon>Bacteria</taxon>
        <taxon>Bacillati</taxon>
        <taxon>Cyanobacteriota</taxon>
        <taxon>Cyanophyceae</taxon>
        <taxon>Oscillatoriophycideae</taxon>
        <taxon>Oscillatoriales</taxon>
        <taxon>Microcoleaceae</taxon>
        <taxon>Plectonema</taxon>
    </lineage>
</organism>
<keyword evidence="1" id="KW-0812">Transmembrane</keyword>
<dbReference type="EMBL" id="JADEWL010000011">
    <property type="protein sequence ID" value="MBE9212171.1"/>
    <property type="molecule type" value="Genomic_DNA"/>
</dbReference>
<dbReference type="Proteomes" id="UP000620559">
    <property type="component" value="Unassembled WGS sequence"/>
</dbReference>
<comment type="caution">
    <text evidence="2">The sequence shown here is derived from an EMBL/GenBank/DDBJ whole genome shotgun (WGS) entry which is preliminary data.</text>
</comment>
<protein>
    <submittedName>
        <fullName evidence="2">Uncharacterized protein</fullName>
    </submittedName>
</protein>
<keyword evidence="1" id="KW-1133">Transmembrane helix</keyword>
<feature type="transmembrane region" description="Helical" evidence="1">
    <location>
        <begin position="30"/>
        <end position="48"/>
    </location>
</feature>
<keyword evidence="3" id="KW-1185">Reference proteome</keyword>
<evidence type="ECO:0000313" key="2">
    <source>
        <dbReference type="EMBL" id="MBE9212171.1"/>
    </source>
</evidence>
<proteinExistence type="predicted"/>
<reference evidence="2" key="1">
    <citation type="submission" date="2020-10" db="EMBL/GenBank/DDBJ databases">
        <authorList>
            <person name="Castelo-Branco R."/>
            <person name="Eusebio N."/>
            <person name="Adriana R."/>
            <person name="Vieira A."/>
            <person name="Brugerolle De Fraissinette N."/>
            <person name="Rezende De Castro R."/>
            <person name="Schneider M.P."/>
            <person name="Vasconcelos V."/>
            <person name="Leao P.N."/>
        </authorList>
    </citation>
    <scope>NUCLEOTIDE SEQUENCE</scope>
    <source>
        <strain evidence="2">LEGE 06105</strain>
    </source>
</reference>